<sequence length="260" mass="28688">MYKENISGRLAFISGASAGIGEAVAKMLASNGVNLILTARRIDRLENLKNSLKKEYKIKVKTIKIDFSKSEDIVKALNSLEDEWKNIDILINNAGLALNKDVYSNNLLEDALQMIRVNCEGLITATRVLLPFILKSKCGHIINIASTAADEAYSGGAIYCATKSFVEMFGDAIRIELIDKPVKVTTIKPGLVDTEFSTVRFKGDKEKADNVYKGLNPLYAEDIADNIEYVITRKSHVQISSMTIMAESQGTATIAYRKNI</sequence>
<evidence type="ECO:0000313" key="5">
    <source>
        <dbReference type="EMBL" id="TXJ11154.1"/>
    </source>
</evidence>
<dbReference type="SUPFAM" id="SSF51735">
    <property type="entry name" value="NAD(P)-binding Rossmann-fold domains"/>
    <property type="match status" value="1"/>
</dbReference>
<dbReference type="FunFam" id="3.40.50.720:FF:000047">
    <property type="entry name" value="NADP-dependent L-serine/L-allo-threonine dehydrogenase"/>
    <property type="match status" value="1"/>
</dbReference>
<name>A0A5C8CC13_9SPIR</name>
<dbReference type="Gene3D" id="3.40.50.720">
    <property type="entry name" value="NAD(P)-binding Rossmann-like Domain"/>
    <property type="match status" value="1"/>
</dbReference>
<accession>A0A5C8CC13</accession>
<evidence type="ECO:0000256" key="1">
    <source>
        <dbReference type="ARBA" id="ARBA00006484"/>
    </source>
</evidence>
<evidence type="ECO:0000256" key="2">
    <source>
        <dbReference type="ARBA" id="ARBA00023002"/>
    </source>
</evidence>
<dbReference type="Pfam" id="PF00106">
    <property type="entry name" value="adh_short"/>
    <property type="match status" value="1"/>
</dbReference>
<dbReference type="PANTHER" id="PTHR42901:SF1">
    <property type="entry name" value="ALCOHOL DEHYDROGENASE"/>
    <property type="match status" value="1"/>
</dbReference>
<dbReference type="AlphaFoldDB" id="A0A5C8CC13"/>
<dbReference type="EMBL" id="SAXT01000006">
    <property type="protein sequence ID" value="TXJ11154.1"/>
    <property type="molecule type" value="Genomic_DNA"/>
</dbReference>
<keyword evidence="4" id="KW-0175">Coiled coil</keyword>
<keyword evidence="2" id="KW-0560">Oxidoreductase</keyword>
<dbReference type="PRINTS" id="PR00081">
    <property type="entry name" value="GDHRDH"/>
</dbReference>
<dbReference type="PROSITE" id="PS00061">
    <property type="entry name" value="ADH_SHORT"/>
    <property type="match status" value="1"/>
</dbReference>
<protein>
    <submittedName>
        <fullName evidence="5">SDR family NAD(P)-dependent oxidoreductase</fullName>
    </submittedName>
</protein>
<proteinExistence type="inferred from homology"/>
<evidence type="ECO:0000256" key="3">
    <source>
        <dbReference type="RuleBase" id="RU000363"/>
    </source>
</evidence>
<comment type="similarity">
    <text evidence="1 3">Belongs to the short-chain dehydrogenases/reductases (SDR) family.</text>
</comment>
<dbReference type="PANTHER" id="PTHR42901">
    <property type="entry name" value="ALCOHOL DEHYDROGENASE"/>
    <property type="match status" value="1"/>
</dbReference>
<reference evidence="5 6" key="1">
    <citation type="journal article" date="1992" name="Lakartidningen">
        <title>[Penicillin V and not amoxicillin is the first choice preparation in acute otitis].</title>
        <authorList>
            <person name="Kamme C."/>
            <person name="Lundgren K."/>
            <person name="Prellner K."/>
        </authorList>
    </citation>
    <scope>NUCLEOTIDE SEQUENCE [LARGE SCALE GENOMIC DNA]</scope>
    <source>
        <strain evidence="5 6">W1</strain>
    </source>
</reference>
<dbReference type="InterPro" id="IPR020904">
    <property type="entry name" value="Sc_DH/Rdtase_CS"/>
</dbReference>
<evidence type="ECO:0000256" key="4">
    <source>
        <dbReference type="SAM" id="Coils"/>
    </source>
</evidence>
<comment type="caution">
    <text evidence="5">The sequence shown here is derived from an EMBL/GenBank/DDBJ whole genome shotgun (WGS) entry which is preliminary data.</text>
</comment>
<evidence type="ECO:0000313" key="6">
    <source>
        <dbReference type="Proteomes" id="UP000325116"/>
    </source>
</evidence>
<dbReference type="PRINTS" id="PR00080">
    <property type="entry name" value="SDRFAMILY"/>
</dbReference>
<dbReference type="InterPro" id="IPR036291">
    <property type="entry name" value="NAD(P)-bd_dom_sf"/>
</dbReference>
<feature type="coiled-coil region" evidence="4">
    <location>
        <begin position="35"/>
        <end position="62"/>
    </location>
</feature>
<organism evidence="5 6">
    <name type="scientific">Brachyspira aalborgi</name>
    <dbReference type="NCBI Taxonomy" id="29522"/>
    <lineage>
        <taxon>Bacteria</taxon>
        <taxon>Pseudomonadati</taxon>
        <taxon>Spirochaetota</taxon>
        <taxon>Spirochaetia</taxon>
        <taxon>Brachyspirales</taxon>
        <taxon>Brachyspiraceae</taxon>
        <taxon>Brachyspira</taxon>
    </lineage>
</organism>
<dbReference type="GO" id="GO:0016616">
    <property type="term" value="F:oxidoreductase activity, acting on the CH-OH group of donors, NAD or NADP as acceptor"/>
    <property type="evidence" value="ECO:0007669"/>
    <property type="project" value="UniProtKB-ARBA"/>
</dbReference>
<dbReference type="RefSeq" id="WP_147759028.1">
    <property type="nucleotide sequence ID" value="NZ_SAXT01000006.1"/>
</dbReference>
<gene>
    <name evidence="5" type="ORF">EPJ80_11075</name>
</gene>
<dbReference type="InterPro" id="IPR002347">
    <property type="entry name" value="SDR_fam"/>
</dbReference>
<dbReference type="Proteomes" id="UP000325116">
    <property type="component" value="Unassembled WGS sequence"/>
</dbReference>